<dbReference type="Pfam" id="PF10983">
    <property type="entry name" value="DUF2793"/>
    <property type="match status" value="1"/>
</dbReference>
<evidence type="ECO:0000259" key="1">
    <source>
        <dbReference type="PROSITE" id="PS51688"/>
    </source>
</evidence>
<gene>
    <name evidence="2" type="ORF">DEVEQU_00277</name>
</gene>
<feature type="domain" description="Peptidase S74" evidence="1">
    <location>
        <begin position="243"/>
        <end position="352"/>
    </location>
</feature>
<keyword evidence="3" id="KW-1185">Reference proteome</keyword>
<dbReference type="AlphaFoldDB" id="A0A447I6Z0"/>
<dbReference type="PROSITE" id="PS51688">
    <property type="entry name" value="ICA"/>
    <property type="match status" value="1"/>
</dbReference>
<protein>
    <recommendedName>
        <fullName evidence="1">Peptidase S74 domain-containing protein</fullName>
    </recommendedName>
</protein>
<sequence>MQTDRLNMPFIAAGQALKHITHNEALQMLDVLVQPVVEAANVATPPATPDAGSAWIVPIGATGAWAGEENTIAVWQAGTWCFLMPEAGWQVFDRQAGSLKLYSGSAWIAVAAIGAGLPQLGVNTSADSVNRLAVAAEAVLLTHDGAGHQLKINKATSGDTASLLFQSNWTGQAEMGLMGDNDWRIKVSADGVSWVNAVAVNATTGAVTLASGLRPSSDNSASLGASGARWSAIWSATGTIETSDLRLKTDIVPSTLGLDFVQKLNPVSYRWREGSLENGEAQPGRRTHYGFIAQDVAETISALDIGDFAGHVLADPDDPLSSQALRYTQFIAPLVKAVQELAARIEHLERAGD</sequence>
<name>A0A447I6Z0_9HYPH</name>
<proteinExistence type="predicted"/>
<dbReference type="Gene3D" id="1.10.10.10">
    <property type="entry name" value="Winged helix-like DNA-binding domain superfamily/Winged helix DNA-binding domain"/>
    <property type="match status" value="1"/>
</dbReference>
<dbReference type="Pfam" id="PF13884">
    <property type="entry name" value="Peptidase_S74"/>
    <property type="match status" value="1"/>
</dbReference>
<accession>A0A447I6Z0</accession>
<dbReference type="InterPro" id="IPR030392">
    <property type="entry name" value="S74_ICA"/>
</dbReference>
<dbReference type="Proteomes" id="UP000268844">
    <property type="component" value="Unassembled WGS sequence"/>
</dbReference>
<dbReference type="EMBL" id="UZWD01000004">
    <property type="protein sequence ID" value="VDS03157.1"/>
    <property type="molecule type" value="Genomic_DNA"/>
</dbReference>
<organism evidence="2 3">
    <name type="scientific">Devosia equisanguinis</name>
    <dbReference type="NCBI Taxonomy" id="2490941"/>
    <lineage>
        <taxon>Bacteria</taxon>
        <taxon>Pseudomonadati</taxon>
        <taxon>Pseudomonadota</taxon>
        <taxon>Alphaproteobacteria</taxon>
        <taxon>Hyphomicrobiales</taxon>
        <taxon>Devosiaceae</taxon>
        <taxon>Devosia</taxon>
    </lineage>
</organism>
<dbReference type="InterPro" id="IPR021251">
    <property type="entry name" value="DUF2793"/>
</dbReference>
<dbReference type="InterPro" id="IPR036388">
    <property type="entry name" value="WH-like_DNA-bd_sf"/>
</dbReference>
<evidence type="ECO:0000313" key="3">
    <source>
        <dbReference type="Proteomes" id="UP000268844"/>
    </source>
</evidence>
<evidence type="ECO:0000313" key="2">
    <source>
        <dbReference type="EMBL" id="VDS03157.1"/>
    </source>
</evidence>
<reference evidence="2 3" key="1">
    <citation type="submission" date="2018-12" db="EMBL/GenBank/DDBJ databases">
        <authorList>
            <person name="Criscuolo A."/>
        </authorList>
    </citation>
    <scope>NUCLEOTIDE SEQUENCE [LARGE SCALE GENOMIC DNA]</scope>
    <source>
        <strain evidence="2">ACIP1116281</strain>
    </source>
</reference>